<dbReference type="InterPro" id="IPR050123">
    <property type="entry name" value="Prok_molybdopt-oxidoreductase"/>
</dbReference>
<dbReference type="Gene3D" id="2.20.25.90">
    <property type="entry name" value="ADC-like domains"/>
    <property type="match status" value="1"/>
</dbReference>
<sequence length="462" mass="51081">MTAIDYDKENPINFGSLCPRGHYNFELLNHPQRLVEPQIGQRKVSWSEALTLLGHRLKEFEPDSVGIVLSSISSNEDAYLATKLAKILGIKNVCAVGDPADLEAYQGYKWGAAGAELAKIEDIGNSEALLIIGDILTRSPVLSKRLNQVKYGKRGNKIMVIDPNKSHTSWFATTHLMNQPGTEALLLAAMIKVISEEKKKGKIDINLEKASKTIGIPTEVILKAAKDFNSASSGTIIFAPNTTYERNDLISYFIKVLAGLSPNKKFITFYSFGNTLGLNIILDGMLEDHISYPEMLRRIEKGQLKALLMLGEDLSASYPELERRIKNLKFIAISNYFETGLVDEAVLVLPLASHLEGSLSYTLADGSVVKLGPVAPKVGARSNLEIIAALLNMEVELEKISQETKEALDKGTPQEKVNIKEKLAEAKEIVAKEQVPLLNITHFGNNSLVRNFYWFKVNNRIG</sequence>
<dbReference type="GO" id="GO:0051539">
    <property type="term" value="F:4 iron, 4 sulfur cluster binding"/>
    <property type="evidence" value="ECO:0007669"/>
    <property type="project" value="UniProtKB-KW"/>
</dbReference>
<reference evidence="6 7" key="1">
    <citation type="journal article" date="2015" name="Microbiome">
        <title>Genomic resolution of linkages in carbon, nitrogen, and sulfur cycling among widespread estuary sediment bacteria.</title>
        <authorList>
            <person name="Baker B.J."/>
            <person name="Lazar C.S."/>
            <person name="Teske A.P."/>
            <person name="Dick G.J."/>
        </authorList>
    </citation>
    <scope>NUCLEOTIDE SEQUENCE [LARGE SCALE GENOMIC DNA]</scope>
    <source>
        <strain evidence="6">DG_54_3</strain>
    </source>
</reference>
<dbReference type="EMBL" id="LIZX01000015">
    <property type="protein sequence ID" value="KPJ69720.1"/>
    <property type="molecule type" value="Genomic_DNA"/>
</dbReference>
<dbReference type="GO" id="GO:0003954">
    <property type="term" value="F:NADH dehydrogenase activity"/>
    <property type="evidence" value="ECO:0007669"/>
    <property type="project" value="TreeGrafter"/>
</dbReference>
<dbReference type="SUPFAM" id="SSF53706">
    <property type="entry name" value="Formate dehydrogenase/DMSO reductase, domains 1-3"/>
    <property type="match status" value="1"/>
</dbReference>
<dbReference type="PANTHER" id="PTHR43105:SF10">
    <property type="entry name" value="NADH-QUINONE OXIDOREDUCTASE SUBUNIT G"/>
    <property type="match status" value="1"/>
</dbReference>
<feature type="domain" description="4Fe-4S Mo/W bis-MGD-type" evidence="5">
    <location>
        <begin position="1"/>
        <end position="32"/>
    </location>
</feature>
<dbReference type="Proteomes" id="UP000051861">
    <property type="component" value="Unassembled WGS sequence"/>
</dbReference>
<gene>
    <name evidence="6" type="ORF">AMJ44_02530</name>
</gene>
<evidence type="ECO:0000256" key="4">
    <source>
        <dbReference type="ARBA" id="ARBA00023014"/>
    </source>
</evidence>
<dbReference type="PROSITE" id="PS51669">
    <property type="entry name" value="4FE4S_MOW_BIS_MGD"/>
    <property type="match status" value="1"/>
</dbReference>
<keyword evidence="3" id="KW-0408">Iron</keyword>
<dbReference type="PANTHER" id="PTHR43105">
    <property type="entry name" value="RESPIRATORY NITRATE REDUCTASE"/>
    <property type="match status" value="1"/>
</dbReference>
<evidence type="ECO:0000256" key="3">
    <source>
        <dbReference type="ARBA" id="ARBA00023004"/>
    </source>
</evidence>
<dbReference type="AlphaFoldDB" id="A0A0S7Y4T6"/>
<keyword evidence="2" id="KW-0479">Metal-binding</keyword>
<name>A0A0S7Y4T6_UNCSA</name>
<dbReference type="Pfam" id="PF00384">
    <property type="entry name" value="Molybdopterin"/>
    <property type="match status" value="1"/>
</dbReference>
<evidence type="ECO:0000259" key="5">
    <source>
        <dbReference type="PROSITE" id="PS51669"/>
    </source>
</evidence>
<accession>A0A0S7Y4T6</accession>
<evidence type="ECO:0000313" key="7">
    <source>
        <dbReference type="Proteomes" id="UP000051861"/>
    </source>
</evidence>
<evidence type="ECO:0000256" key="2">
    <source>
        <dbReference type="ARBA" id="ARBA00022723"/>
    </source>
</evidence>
<dbReference type="GO" id="GO:0046872">
    <property type="term" value="F:metal ion binding"/>
    <property type="evidence" value="ECO:0007669"/>
    <property type="project" value="UniProtKB-KW"/>
</dbReference>
<dbReference type="CDD" id="cd00368">
    <property type="entry name" value="Molybdopterin-Binding"/>
    <property type="match status" value="1"/>
</dbReference>
<organism evidence="6 7">
    <name type="scientific">candidate division WOR-1 bacterium DG_54_3</name>
    <dbReference type="NCBI Taxonomy" id="1703775"/>
    <lineage>
        <taxon>Bacteria</taxon>
        <taxon>Bacillati</taxon>
        <taxon>Saganbacteria</taxon>
    </lineage>
</organism>
<dbReference type="Gene3D" id="3.40.50.740">
    <property type="match status" value="2"/>
</dbReference>
<dbReference type="InterPro" id="IPR006656">
    <property type="entry name" value="Mopterin_OxRdtase"/>
</dbReference>
<evidence type="ECO:0000256" key="1">
    <source>
        <dbReference type="ARBA" id="ARBA00022485"/>
    </source>
</evidence>
<comment type="caution">
    <text evidence="6">The sequence shown here is derived from an EMBL/GenBank/DDBJ whole genome shotgun (WGS) entry which is preliminary data.</text>
</comment>
<dbReference type="Gene3D" id="3.40.228.10">
    <property type="entry name" value="Dimethylsulfoxide Reductase, domain 2"/>
    <property type="match status" value="1"/>
</dbReference>
<protein>
    <recommendedName>
        <fullName evidence="5">4Fe-4S Mo/W bis-MGD-type domain-containing protein</fullName>
    </recommendedName>
</protein>
<proteinExistence type="predicted"/>
<keyword evidence="1" id="KW-0004">4Fe-4S</keyword>
<keyword evidence="4" id="KW-0411">Iron-sulfur</keyword>
<dbReference type="GO" id="GO:0022904">
    <property type="term" value="P:respiratory electron transport chain"/>
    <property type="evidence" value="ECO:0007669"/>
    <property type="project" value="TreeGrafter"/>
</dbReference>
<dbReference type="GO" id="GO:0016020">
    <property type="term" value="C:membrane"/>
    <property type="evidence" value="ECO:0007669"/>
    <property type="project" value="TreeGrafter"/>
</dbReference>
<dbReference type="InterPro" id="IPR006963">
    <property type="entry name" value="Mopterin_OxRdtase_4Fe-4S_dom"/>
</dbReference>
<evidence type="ECO:0000313" key="6">
    <source>
        <dbReference type="EMBL" id="KPJ69720.1"/>
    </source>
</evidence>